<comment type="subcellular location">
    <subcellularLocation>
        <location evidence="1">Nucleus</location>
    </subcellularLocation>
</comment>
<name>A0A061D9X0_BABBI</name>
<dbReference type="Proteomes" id="UP000033188">
    <property type="component" value="Chromosome 3"/>
</dbReference>
<dbReference type="PANTHER" id="PTHR13681:SF26">
    <property type="entry name" value="SURVIVAL OF MOTOR NEURON-RELATED-SPLICING FACTOR 30"/>
    <property type="match status" value="1"/>
</dbReference>
<evidence type="ECO:0000256" key="3">
    <source>
        <dbReference type="SAM" id="MobiDB-lite"/>
    </source>
</evidence>
<feature type="domain" description="Tudor" evidence="4">
    <location>
        <begin position="162"/>
        <end position="220"/>
    </location>
</feature>
<evidence type="ECO:0000259" key="4">
    <source>
        <dbReference type="PROSITE" id="PS50304"/>
    </source>
</evidence>
<sequence length="945" mass="106946">MENRESYEDLQAKIADYREKIQLVQEALEQDPDNDELKALQADLLEVIQLTEDLIQYKRQNEATAISTAAAAEAPEPEEATSATGGNAQFLGMSAAATTRGSCNAGRICVVLYNGKQKFGQIIQLLGDSPSDQVVIQLVGSGEQCALAAKDLKLVDAPAPDLCKPGTLVQVLYSEDGRWYDAVINRETETGYVITYKDYNISEEVARDWVRLKIRQDAKSKEVKEIVTPAGYRIPENLIIKQNDNEKEKMRKKKLVQTLKKQQKAERIESEANQRANSWRKFQEKAGSKNKSGYMTGKREGSIFSSTDQDTSLSAPNILYNSFVPRKKFDFNERQYIYRNTLKHMAESGTQSAAFNGVKGACHISDGFLFFETESGKFKWSFSTWIRSEKSKKAAKVRLTFTEGPLKLTPDDAHAEALEKAVIVVDFGDDRDVLERFCSQVSQESAPVKVPKVVPEVPEAPRKAPQEVVATAAPVLPKEDHKSIIHRNKQRLLQAGGDVAQLYQQLVEAEEGSAEGVVSPDDFWSHHSVDLIASLEQPEAPSHLDGFIAIPPSSEFVNGHRLYRYNPELGRALLAEDETIRTLHQKFVHERQYPAESFWKRILQSRHFYHIIGEKIPENQVLYDDIKGVPIKSFEQPQPAVGSVLQQVDPLSDVIRVDDLTKRKPSASSVAKRFGDQVAVDSKPSIVDRFNAHAAKIIDGCSRPSILMDCKVDPKTLEERAETERKRKIADVYFHDLSTQYDQSTDDMCIIQGLNMPGYASSRSNSFDEQRGDHREPVKKIAFKMRTNADMAREISQSVEEMRRFDIIKYIRRPMNDDTASRRMFILNTKLCQSEKITQTVPLEYDDTTVNRMRQYQMSIMEILQLYYKTLLPEEQKRLKLLIAIRQLKGKLEGQQEFGISAYAAKPLQTGLMNQITAVEVYDTKLKAFVADLRNQAQQRIVKPK</sequence>
<dbReference type="AlphaFoldDB" id="A0A061D9X0"/>
<evidence type="ECO:0000313" key="5">
    <source>
        <dbReference type="EMBL" id="CDR96767.1"/>
    </source>
</evidence>
<dbReference type="Gene3D" id="2.30.30.140">
    <property type="match status" value="1"/>
</dbReference>
<dbReference type="PROSITE" id="PS50304">
    <property type="entry name" value="TUDOR"/>
    <property type="match status" value="1"/>
</dbReference>
<keyword evidence="2" id="KW-0539">Nucleus</keyword>
<dbReference type="CDD" id="cd04508">
    <property type="entry name" value="Tudor_SF"/>
    <property type="match status" value="1"/>
</dbReference>
<proteinExistence type="predicted"/>
<dbReference type="GeneID" id="24565308"/>
<dbReference type="OrthoDB" id="360521at2759"/>
<evidence type="ECO:0000256" key="1">
    <source>
        <dbReference type="ARBA" id="ARBA00004123"/>
    </source>
</evidence>
<dbReference type="KEGG" id="bbig:BBBOND_0306710"/>
<dbReference type="EMBL" id="LK391709">
    <property type="protein sequence ID" value="CDR96767.1"/>
    <property type="molecule type" value="Genomic_DNA"/>
</dbReference>
<dbReference type="OMA" id="MCIQNNI"/>
<dbReference type="SMART" id="SM00333">
    <property type="entry name" value="TUDOR"/>
    <property type="match status" value="2"/>
</dbReference>
<dbReference type="STRING" id="5866.A0A061D9X0"/>
<organism evidence="5 6">
    <name type="scientific">Babesia bigemina</name>
    <dbReference type="NCBI Taxonomy" id="5866"/>
    <lineage>
        <taxon>Eukaryota</taxon>
        <taxon>Sar</taxon>
        <taxon>Alveolata</taxon>
        <taxon>Apicomplexa</taxon>
        <taxon>Aconoidasida</taxon>
        <taxon>Piroplasmida</taxon>
        <taxon>Babesiidae</taxon>
        <taxon>Babesia</taxon>
    </lineage>
</organism>
<gene>
    <name evidence="5" type="ORF">BBBOND_0306710</name>
</gene>
<dbReference type="GO" id="GO:0005634">
    <property type="term" value="C:nucleus"/>
    <property type="evidence" value="ECO:0007669"/>
    <property type="project" value="UniProtKB-SubCell"/>
</dbReference>
<dbReference type="SUPFAM" id="SSF63748">
    <property type="entry name" value="Tudor/PWWP/MBT"/>
    <property type="match status" value="1"/>
</dbReference>
<feature type="region of interest" description="Disordered" evidence="3">
    <location>
        <begin position="266"/>
        <end position="309"/>
    </location>
</feature>
<dbReference type="InterPro" id="IPR002999">
    <property type="entry name" value="Tudor"/>
</dbReference>
<protein>
    <recommendedName>
        <fullName evidence="4">Tudor domain-containing protein</fullName>
    </recommendedName>
</protein>
<accession>A0A061D9X0</accession>
<dbReference type="Gene3D" id="6.10.140.1200">
    <property type="match status" value="1"/>
</dbReference>
<dbReference type="RefSeq" id="XP_012768953.1">
    <property type="nucleotide sequence ID" value="XM_012913499.1"/>
</dbReference>
<evidence type="ECO:0000256" key="2">
    <source>
        <dbReference type="ARBA" id="ARBA00023242"/>
    </source>
</evidence>
<evidence type="ECO:0000313" key="6">
    <source>
        <dbReference type="Proteomes" id="UP000033188"/>
    </source>
</evidence>
<reference evidence="6" key="1">
    <citation type="journal article" date="2014" name="Nucleic Acids Res.">
        <title>The evolutionary dynamics of variant antigen genes in Babesia reveal a history of genomic innovation underlying host-parasite interaction.</title>
        <authorList>
            <person name="Jackson A.P."/>
            <person name="Otto T.D."/>
            <person name="Darby A."/>
            <person name="Ramaprasad A."/>
            <person name="Xia D."/>
            <person name="Echaide I.E."/>
            <person name="Farber M."/>
            <person name="Gahlot S."/>
            <person name="Gamble J."/>
            <person name="Gupta D."/>
            <person name="Gupta Y."/>
            <person name="Jackson L."/>
            <person name="Malandrin L."/>
            <person name="Malas T.B."/>
            <person name="Moussa E."/>
            <person name="Nair M."/>
            <person name="Reid A.J."/>
            <person name="Sanders M."/>
            <person name="Sharma J."/>
            <person name="Tracey A."/>
            <person name="Quail M.A."/>
            <person name="Weir W."/>
            <person name="Wastling J.M."/>
            <person name="Hall N."/>
            <person name="Willadsen P."/>
            <person name="Lingelbach K."/>
            <person name="Shiels B."/>
            <person name="Tait A."/>
            <person name="Berriman M."/>
            <person name="Allred D.R."/>
            <person name="Pain A."/>
        </authorList>
    </citation>
    <scope>NUCLEOTIDE SEQUENCE [LARGE SCALE GENOMIC DNA]</scope>
    <source>
        <strain evidence="6">Bond</strain>
    </source>
</reference>
<dbReference type="VEuPathDB" id="PiroplasmaDB:BBBOND_0306710"/>
<keyword evidence="6" id="KW-1185">Reference proteome</keyword>
<dbReference type="PANTHER" id="PTHR13681">
    <property type="entry name" value="SURVIVAL OF MOTOR NEURON-RELATED-SPLICING FACTOR 30-RELATED"/>
    <property type="match status" value="1"/>
</dbReference>